<comment type="catalytic activity">
    <reaction evidence="4">
        <text>L-proline + NAD(+) = (S)-1-pyrroline-5-carboxylate + NADH + 2 H(+)</text>
        <dbReference type="Rhea" id="RHEA:14105"/>
        <dbReference type="ChEBI" id="CHEBI:15378"/>
        <dbReference type="ChEBI" id="CHEBI:17388"/>
        <dbReference type="ChEBI" id="CHEBI:57540"/>
        <dbReference type="ChEBI" id="CHEBI:57945"/>
        <dbReference type="ChEBI" id="CHEBI:60039"/>
        <dbReference type="EC" id="1.5.1.2"/>
    </reaction>
</comment>
<keyword evidence="8" id="KW-0812">Transmembrane</keyword>
<feature type="domain" description="Pyrroline-5-carboxylate reductase catalytic N-terminal" evidence="9">
    <location>
        <begin position="5"/>
        <end position="99"/>
    </location>
</feature>
<dbReference type="RefSeq" id="WP_115578301.1">
    <property type="nucleotide sequence ID" value="NZ_NXLX01000001.1"/>
</dbReference>
<comment type="caution">
    <text evidence="11">The sequence shown here is derived from an EMBL/GenBank/DDBJ whole genome shotgun (WGS) entry which is preliminary data.</text>
</comment>
<sequence length="261" mass="28536">MNKQKILFVGYGNMALAIIQGFIHSNLYKLYNIEVCGRNTKCALEFISANNLNNFVTIYNANNMLDIENKIVFLCIKPNGLSSFVFNGQARGVVSVMAGVKISVLRENIRSYGYARVMPNTAAKYQKSSSAMYIEDLDIEVYKNMIESFGRVVLVDREDLIDASIATSGSAPAFVAMMAQALMDSGVREGLGCVQSQELVRGMFEGFALLLRDKKPQEIIDEVASPAGTTIEGLSVLESKAFKGIVMEASHKAVMKAKGKG</sequence>
<evidence type="ECO:0000256" key="7">
    <source>
        <dbReference type="RuleBase" id="RU003903"/>
    </source>
</evidence>
<comment type="function">
    <text evidence="4">Catalyzes the reduction of 1-pyrroline-5-carboxylate (PCA) to L-proline.</text>
</comment>
<dbReference type="Pfam" id="PF03807">
    <property type="entry name" value="F420_oxidored"/>
    <property type="match status" value="1"/>
</dbReference>
<dbReference type="InterPro" id="IPR008927">
    <property type="entry name" value="6-PGluconate_DH-like_C_sf"/>
</dbReference>
<dbReference type="GO" id="GO:0004735">
    <property type="term" value="F:pyrroline-5-carboxylate reductase activity"/>
    <property type="evidence" value="ECO:0007669"/>
    <property type="project" value="UniProtKB-UniRule"/>
</dbReference>
<evidence type="ECO:0000256" key="6">
    <source>
        <dbReference type="PIRSR" id="PIRSR000193-1"/>
    </source>
</evidence>
<feature type="domain" description="Pyrroline-5-carboxylate reductase dimerisation" evidence="10">
    <location>
        <begin position="158"/>
        <end position="258"/>
    </location>
</feature>
<feature type="transmembrane region" description="Helical" evidence="8">
    <location>
        <begin position="6"/>
        <end position="23"/>
    </location>
</feature>
<evidence type="ECO:0000313" key="11">
    <source>
        <dbReference type="EMBL" id="RDU74592.1"/>
    </source>
</evidence>
<dbReference type="EMBL" id="NXLX01000001">
    <property type="protein sequence ID" value="RDU74592.1"/>
    <property type="molecule type" value="Genomic_DNA"/>
</dbReference>
<keyword evidence="8" id="KW-0472">Membrane</keyword>
<reference evidence="11 12" key="1">
    <citation type="submission" date="2018-04" db="EMBL/GenBank/DDBJ databases">
        <title>Novel Campyloabacter and Helicobacter Species and Strains.</title>
        <authorList>
            <person name="Mannion A.J."/>
            <person name="Shen Z."/>
            <person name="Fox J.G."/>
        </authorList>
    </citation>
    <scope>NUCLEOTIDE SEQUENCE [LARGE SCALE GENOMIC DNA]</scope>
    <source>
        <strain evidence="11 12">MIT 04-9362</strain>
    </source>
</reference>
<evidence type="ECO:0000256" key="2">
    <source>
        <dbReference type="ARBA" id="ARBA00022857"/>
    </source>
</evidence>
<keyword evidence="4 7" id="KW-0641">Proline biosynthesis</keyword>
<evidence type="ECO:0000256" key="3">
    <source>
        <dbReference type="ARBA" id="ARBA00023002"/>
    </source>
</evidence>
<evidence type="ECO:0000313" key="12">
    <source>
        <dbReference type="Proteomes" id="UP000256695"/>
    </source>
</evidence>
<dbReference type="EC" id="1.5.1.2" evidence="4 5"/>
<gene>
    <name evidence="4 11" type="primary">proC</name>
    <name evidence="11" type="ORF">CQA57_00650</name>
</gene>
<dbReference type="InterPro" id="IPR029036">
    <property type="entry name" value="P5CR_dimer"/>
</dbReference>
<evidence type="ECO:0000256" key="5">
    <source>
        <dbReference type="NCBIfam" id="TIGR00112"/>
    </source>
</evidence>
<dbReference type="InterPro" id="IPR053790">
    <property type="entry name" value="P5CR-like_CS"/>
</dbReference>
<dbReference type="InterPro" id="IPR000304">
    <property type="entry name" value="Pyrroline-COOH_reductase"/>
</dbReference>
<keyword evidence="4 7" id="KW-0028">Amino-acid biosynthesis</keyword>
<organism evidence="11 12">
    <name type="scientific">Helicobacter anseris</name>
    <dbReference type="NCBI Taxonomy" id="375926"/>
    <lineage>
        <taxon>Bacteria</taxon>
        <taxon>Pseudomonadati</taxon>
        <taxon>Campylobacterota</taxon>
        <taxon>Epsilonproteobacteria</taxon>
        <taxon>Campylobacterales</taxon>
        <taxon>Helicobacteraceae</taxon>
        <taxon>Helicobacter</taxon>
    </lineage>
</organism>
<dbReference type="Gene3D" id="3.40.50.720">
    <property type="entry name" value="NAD(P)-binding Rossmann-like Domain"/>
    <property type="match status" value="1"/>
</dbReference>
<keyword evidence="4" id="KW-0963">Cytoplasm</keyword>
<evidence type="ECO:0000256" key="4">
    <source>
        <dbReference type="HAMAP-Rule" id="MF_01925"/>
    </source>
</evidence>
<dbReference type="Gene3D" id="1.10.3730.10">
    <property type="entry name" value="ProC C-terminal domain-like"/>
    <property type="match status" value="1"/>
</dbReference>
<comment type="pathway">
    <text evidence="4 7">Amino-acid biosynthesis; L-proline biosynthesis; L-proline from L-glutamate 5-semialdehyde: step 1/1.</text>
</comment>
<dbReference type="SUPFAM" id="SSF51735">
    <property type="entry name" value="NAD(P)-binding Rossmann-fold domains"/>
    <property type="match status" value="1"/>
</dbReference>
<accession>A0A3D8JB03</accession>
<evidence type="ECO:0000256" key="8">
    <source>
        <dbReference type="SAM" id="Phobius"/>
    </source>
</evidence>
<dbReference type="NCBIfam" id="TIGR00112">
    <property type="entry name" value="proC"/>
    <property type="match status" value="1"/>
</dbReference>
<protein>
    <recommendedName>
        <fullName evidence="4 5">Pyrroline-5-carboxylate reductase</fullName>
        <shortName evidence="4">P5C reductase</shortName>
        <shortName evidence="4">P5CR</shortName>
        <ecNumber evidence="4 5">1.5.1.2</ecNumber>
    </recommendedName>
    <alternativeName>
        <fullName evidence="4">PCA reductase</fullName>
    </alternativeName>
</protein>
<dbReference type="PIRSF" id="PIRSF000193">
    <property type="entry name" value="Pyrrol-5-carb_rd"/>
    <property type="match status" value="1"/>
</dbReference>
<dbReference type="OrthoDB" id="9805754at2"/>
<proteinExistence type="inferred from homology"/>
<dbReference type="GO" id="GO:0055129">
    <property type="term" value="P:L-proline biosynthetic process"/>
    <property type="evidence" value="ECO:0007669"/>
    <property type="project" value="UniProtKB-UniRule"/>
</dbReference>
<dbReference type="PANTHER" id="PTHR11645">
    <property type="entry name" value="PYRROLINE-5-CARBOXYLATE REDUCTASE"/>
    <property type="match status" value="1"/>
</dbReference>
<dbReference type="Pfam" id="PF14748">
    <property type="entry name" value="P5CR_dimer"/>
    <property type="match status" value="1"/>
</dbReference>
<dbReference type="PANTHER" id="PTHR11645:SF0">
    <property type="entry name" value="PYRROLINE-5-CARBOXYLATE REDUCTASE 3"/>
    <property type="match status" value="1"/>
</dbReference>
<keyword evidence="3 4" id="KW-0560">Oxidoreductase</keyword>
<comment type="catalytic activity">
    <reaction evidence="4 7">
        <text>L-proline + NADP(+) = (S)-1-pyrroline-5-carboxylate + NADPH + 2 H(+)</text>
        <dbReference type="Rhea" id="RHEA:14109"/>
        <dbReference type="ChEBI" id="CHEBI:15378"/>
        <dbReference type="ChEBI" id="CHEBI:17388"/>
        <dbReference type="ChEBI" id="CHEBI:57783"/>
        <dbReference type="ChEBI" id="CHEBI:58349"/>
        <dbReference type="ChEBI" id="CHEBI:60039"/>
        <dbReference type="EC" id="1.5.1.2"/>
    </reaction>
</comment>
<evidence type="ECO:0000256" key="1">
    <source>
        <dbReference type="ARBA" id="ARBA00005525"/>
    </source>
</evidence>
<keyword evidence="8" id="KW-1133">Transmembrane helix</keyword>
<dbReference type="HAMAP" id="MF_01925">
    <property type="entry name" value="P5C_reductase"/>
    <property type="match status" value="1"/>
</dbReference>
<dbReference type="SUPFAM" id="SSF48179">
    <property type="entry name" value="6-phosphogluconate dehydrogenase C-terminal domain-like"/>
    <property type="match status" value="1"/>
</dbReference>
<dbReference type="AlphaFoldDB" id="A0A3D8JB03"/>
<dbReference type="InterPro" id="IPR036291">
    <property type="entry name" value="NAD(P)-bd_dom_sf"/>
</dbReference>
<dbReference type="UniPathway" id="UPA00098">
    <property type="reaction ID" value="UER00361"/>
</dbReference>
<dbReference type="Proteomes" id="UP000256695">
    <property type="component" value="Unassembled WGS sequence"/>
</dbReference>
<dbReference type="InterPro" id="IPR028939">
    <property type="entry name" value="P5C_Rdtase_cat_N"/>
</dbReference>
<keyword evidence="2 4" id="KW-0521">NADP</keyword>
<evidence type="ECO:0000259" key="10">
    <source>
        <dbReference type="Pfam" id="PF14748"/>
    </source>
</evidence>
<dbReference type="GO" id="GO:0005737">
    <property type="term" value="C:cytoplasm"/>
    <property type="evidence" value="ECO:0007669"/>
    <property type="project" value="UniProtKB-SubCell"/>
</dbReference>
<comment type="subcellular location">
    <subcellularLocation>
        <location evidence="4">Cytoplasm</location>
    </subcellularLocation>
</comment>
<evidence type="ECO:0000259" key="9">
    <source>
        <dbReference type="Pfam" id="PF03807"/>
    </source>
</evidence>
<comment type="similarity">
    <text evidence="1 4 7">Belongs to the pyrroline-5-carboxylate reductase family.</text>
</comment>
<name>A0A3D8JB03_9HELI</name>
<dbReference type="PROSITE" id="PS00521">
    <property type="entry name" value="P5CR"/>
    <property type="match status" value="1"/>
</dbReference>
<keyword evidence="12" id="KW-1185">Reference proteome</keyword>
<feature type="binding site" evidence="6">
    <location>
        <position position="62"/>
    </location>
    <ligand>
        <name>NADPH</name>
        <dbReference type="ChEBI" id="CHEBI:57783"/>
    </ligand>
</feature>